<organism evidence="2">
    <name type="scientific">bioreactor metagenome</name>
    <dbReference type="NCBI Taxonomy" id="1076179"/>
    <lineage>
        <taxon>unclassified sequences</taxon>
        <taxon>metagenomes</taxon>
        <taxon>ecological metagenomes</taxon>
    </lineage>
</organism>
<dbReference type="AlphaFoldDB" id="A0A644TT11"/>
<comment type="caution">
    <text evidence="2">The sequence shown here is derived from an EMBL/GenBank/DDBJ whole genome shotgun (WGS) entry which is preliminary data.</text>
</comment>
<dbReference type="EMBL" id="VSSQ01000050">
    <property type="protein sequence ID" value="MPL70030.1"/>
    <property type="molecule type" value="Genomic_DNA"/>
</dbReference>
<dbReference type="Pfam" id="PF18962">
    <property type="entry name" value="Por_Secre_tail"/>
    <property type="match status" value="1"/>
</dbReference>
<protein>
    <recommendedName>
        <fullName evidence="1">Secretion system C-terminal sorting domain-containing protein</fullName>
    </recommendedName>
</protein>
<evidence type="ECO:0000259" key="1">
    <source>
        <dbReference type="Pfam" id="PF18962"/>
    </source>
</evidence>
<reference evidence="2" key="1">
    <citation type="submission" date="2019-08" db="EMBL/GenBank/DDBJ databases">
        <authorList>
            <person name="Kucharzyk K."/>
            <person name="Murdoch R.W."/>
            <person name="Higgins S."/>
            <person name="Loffler F."/>
        </authorList>
    </citation>
    <scope>NUCLEOTIDE SEQUENCE</scope>
</reference>
<evidence type="ECO:0000313" key="2">
    <source>
        <dbReference type="EMBL" id="MPL70030.1"/>
    </source>
</evidence>
<gene>
    <name evidence="2" type="ORF">SDC9_15781</name>
</gene>
<sequence length="359" mass="41183">MYMKKILLTIVIVFALLKVNAQTQYDTLVYHPYDLSECYWGNMNFIYYEYYAHLCDSCNTSYYPGTNIPCFGSQQIAGMNIYDVQGLAQPYHFDSTVTVIGIAVKLHNPNGCLSPSLYGNVFLRIMDMGFNDLDSSIIDPWNTSLSDGYRLHYFHNEIQVSDFYLAGDIYAPYNQYIGFEIVYPCTWSVYDSTGCLENFFRAENAPWDTLYVGINYDNPDPWATVTDTLYATAFEESPWLKKDNKWIRFSEDPLYHLYQKTFIEFLPILKIGDGLSLGENINIENTIKLYPNPAENTLNIESQEIIKEIEFYDALGKKAKTITLNKKEATIDISSLAKGNYVVSLITDKGTIKKKLVVK</sequence>
<name>A0A644TT11_9ZZZZ</name>
<accession>A0A644TT11</accession>
<feature type="domain" description="Secretion system C-terminal sorting" evidence="1">
    <location>
        <begin position="289"/>
        <end position="358"/>
    </location>
</feature>
<proteinExistence type="predicted"/>
<dbReference type="InterPro" id="IPR026444">
    <property type="entry name" value="Secre_tail"/>
</dbReference>
<dbReference type="NCBIfam" id="TIGR04183">
    <property type="entry name" value="Por_Secre_tail"/>
    <property type="match status" value="1"/>
</dbReference>